<dbReference type="PIRSF" id="PIRSF001174">
    <property type="entry name" value="Lon_proteas"/>
    <property type="match status" value="1"/>
</dbReference>
<dbReference type="GO" id="GO:0016887">
    <property type="term" value="F:ATP hydrolysis activity"/>
    <property type="evidence" value="ECO:0007669"/>
    <property type="project" value="UniProtKB-UniRule"/>
</dbReference>
<protein>
    <recommendedName>
        <fullName evidence="10 11">Lon protease</fullName>
        <ecNumber evidence="10 11">3.4.21.53</ecNumber>
    </recommendedName>
    <alternativeName>
        <fullName evidence="10">ATP-dependent protease La</fullName>
    </alternativeName>
</protein>
<dbReference type="AlphaFoldDB" id="A0A066ZTK4"/>
<dbReference type="Gene3D" id="2.30.130.40">
    <property type="entry name" value="LON domain-like"/>
    <property type="match status" value="1"/>
</dbReference>
<dbReference type="SUPFAM" id="SSF54211">
    <property type="entry name" value="Ribosomal protein S5 domain 2-like"/>
    <property type="match status" value="1"/>
</dbReference>
<evidence type="ECO:0000256" key="9">
    <source>
        <dbReference type="ARBA" id="ARBA00050665"/>
    </source>
</evidence>
<evidence type="ECO:0000256" key="15">
    <source>
        <dbReference type="RuleBase" id="RU000591"/>
    </source>
</evidence>
<comment type="induction">
    <text evidence="10">By heat shock.</text>
</comment>
<dbReference type="PROSITE" id="PS01046">
    <property type="entry name" value="LON_SER"/>
    <property type="match status" value="1"/>
</dbReference>
<dbReference type="SUPFAM" id="SSF52540">
    <property type="entry name" value="P-loop containing nucleoside triphosphate hydrolases"/>
    <property type="match status" value="1"/>
</dbReference>
<dbReference type="InterPro" id="IPR027065">
    <property type="entry name" value="Lon_Prtase"/>
</dbReference>
<evidence type="ECO:0000259" key="17">
    <source>
        <dbReference type="PROSITE" id="PS51786"/>
    </source>
</evidence>
<dbReference type="InterPro" id="IPR027417">
    <property type="entry name" value="P-loop_NTPase"/>
</dbReference>
<dbReference type="FunFam" id="1.20.5.5270:FF:000002">
    <property type="entry name" value="Lon protease homolog"/>
    <property type="match status" value="1"/>
</dbReference>
<dbReference type="InterPro" id="IPR020568">
    <property type="entry name" value="Ribosomal_Su5_D2-typ_SF"/>
</dbReference>
<dbReference type="CDD" id="cd19500">
    <property type="entry name" value="RecA-like_Lon"/>
    <property type="match status" value="1"/>
</dbReference>
<evidence type="ECO:0000256" key="11">
    <source>
        <dbReference type="PIRNR" id="PIRNR001174"/>
    </source>
</evidence>
<keyword evidence="5 10" id="KW-0378">Hydrolase</keyword>
<dbReference type="Gene3D" id="1.20.58.1480">
    <property type="match status" value="1"/>
</dbReference>
<keyword evidence="20" id="KW-1185">Reference proteome</keyword>
<gene>
    <name evidence="10" type="primary">lon</name>
    <name evidence="19" type="ORF">EI16_04720</name>
</gene>
<comment type="similarity">
    <text evidence="10 11 14 15">Belongs to the peptidase S16 family.</text>
</comment>
<dbReference type="InterPro" id="IPR027543">
    <property type="entry name" value="Lon_bac"/>
</dbReference>
<dbReference type="Proteomes" id="UP000027341">
    <property type="component" value="Unassembled WGS sequence"/>
</dbReference>
<dbReference type="Pfam" id="PF00004">
    <property type="entry name" value="AAA"/>
    <property type="match status" value="1"/>
</dbReference>
<proteinExistence type="evidence at transcript level"/>
<evidence type="ECO:0000256" key="1">
    <source>
        <dbReference type="ARBA" id="ARBA00004496"/>
    </source>
</evidence>
<dbReference type="PROSITE" id="PS51786">
    <property type="entry name" value="LON_PROTEOLYTIC"/>
    <property type="match status" value="1"/>
</dbReference>
<evidence type="ECO:0000256" key="8">
    <source>
        <dbReference type="ARBA" id="ARBA00023016"/>
    </source>
</evidence>
<evidence type="ECO:0000256" key="2">
    <source>
        <dbReference type="ARBA" id="ARBA00022490"/>
    </source>
</evidence>
<feature type="binding site" evidence="10 13">
    <location>
        <begin position="465"/>
        <end position="472"/>
    </location>
    <ligand>
        <name>ATP</name>
        <dbReference type="ChEBI" id="CHEBI:30616"/>
    </ligand>
</feature>
<evidence type="ECO:0000313" key="20">
    <source>
        <dbReference type="Proteomes" id="UP000027341"/>
    </source>
</evidence>
<dbReference type="Gene3D" id="1.20.5.5270">
    <property type="match status" value="1"/>
</dbReference>
<dbReference type="NCBIfam" id="TIGR00763">
    <property type="entry name" value="lon"/>
    <property type="match status" value="1"/>
</dbReference>
<dbReference type="Pfam" id="PF05362">
    <property type="entry name" value="Lon_C"/>
    <property type="match status" value="1"/>
</dbReference>
<dbReference type="SUPFAM" id="SSF88697">
    <property type="entry name" value="PUA domain-like"/>
    <property type="match status" value="1"/>
</dbReference>
<evidence type="ECO:0000256" key="13">
    <source>
        <dbReference type="PIRSR" id="PIRSR001174-2"/>
    </source>
</evidence>
<dbReference type="GO" id="GO:0006515">
    <property type="term" value="P:protein quality control for misfolded or incompletely synthesized proteins"/>
    <property type="evidence" value="ECO:0007669"/>
    <property type="project" value="UniProtKB-UniRule"/>
</dbReference>
<comment type="caution">
    <text evidence="19">The sequence shown here is derived from an EMBL/GenBank/DDBJ whole genome shotgun (WGS) entry which is preliminary data.</text>
</comment>
<evidence type="ECO:0000256" key="4">
    <source>
        <dbReference type="ARBA" id="ARBA00022741"/>
    </source>
</evidence>
<keyword evidence="7 10" id="KW-0067">ATP-binding</keyword>
<evidence type="ECO:0000313" key="19">
    <source>
        <dbReference type="EMBL" id="KDN95609.1"/>
    </source>
</evidence>
<dbReference type="Pfam" id="PF22667">
    <property type="entry name" value="Lon_lid"/>
    <property type="match status" value="1"/>
</dbReference>
<feature type="domain" description="Lon proteolytic" evidence="17">
    <location>
        <begin position="699"/>
        <end position="881"/>
    </location>
</feature>
<comment type="subunit">
    <text evidence="10 11">Homohexamer. Organized in a ring with a central cavity.</text>
</comment>
<dbReference type="PRINTS" id="PR00830">
    <property type="entry name" value="ENDOLAPTASE"/>
</dbReference>
<evidence type="ECO:0000256" key="6">
    <source>
        <dbReference type="ARBA" id="ARBA00022825"/>
    </source>
</evidence>
<evidence type="ECO:0000256" key="14">
    <source>
        <dbReference type="PROSITE-ProRule" id="PRU01122"/>
    </source>
</evidence>
<dbReference type="PANTHER" id="PTHR43718:SF2">
    <property type="entry name" value="LON PROTEASE HOMOLOG, MITOCHONDRIAL"/>
    <property type="match status" value="1"/>
</dbReference>
<dbReference type="InterPro" id="IPR008269">
    <property type="entry name" value="Lon_proteolytic"/>
</dbReference>
<evidence type="ECO:0000256" key="5">
    <source>
        <dbReference type="ARBA" id="ARBA00022801"/>
    </source>
</evidence>
<dbReference type="HAMAP" id="MF_01973">
    <property type="entry name" value="lon_bact"/>
    <property type="match status" value="1"/>
</dbReference>
<dbReference type="PROSITE" id="PS51787">
    <property type="entry name" value="LON_N"/>
    <property type="match status" value="1"/>
</dbReference>
<accession>A0A066ZTK4</accession>
<dbReference type="Gene3D" id="1.10.8.60">
    <property type="match status" value="1"/>
</dbReference>
<comment type="subcellular location">
    <subcellularLocation>
        <location evidence="1 10 11">Cytoplasm</location>
    </subcellularLocation>
</comment>
<dbReference type="InterPro" id="IPR014721">
    <property type="entry name" value="Ribsml_uS5_D2-typ_fold_subgr"/>
</dbReference>
<dbReference type="InterPro" id="IPR008268">
    <property type="entry name" value="Peptidase_S16_AS"/>
</dbReference>
<feature type="region of interest" description="Disordered" evidence="16">
    <location>
        <begin position="1"/>
        <end position="37"/>
    </location>
</feature>
<evidence type="ECO:0000256" key="16">
    <source>
        <dbReference type="SAM" id="MobiDB-lite"/>
    </source>
</evidence>
<evidence type="ECO:0000256" key="12">
    <source>
        <dbReference type="PIRSR" id="PIRSR001174-1"/>
    </source>
</evidence>
<dbReference type="InterPro" id="IPR003593">
    <property type="entry name" value="AAA+_ATPase"/>
</dbReference>
<comment type="function">
    <text evidence="10">ATP-dependent serine protease that mediates the selective degradation of mutant and abnormal proteins as well as certain short-lived regulatory proteins. Required for cellular homeostasis and for survival from DNA damage and developmental changes induced by stress. Degrades polypeptides processively to yield small peptide fragments that are 5 to 10 amino acids long. Binds to DNA in a double-stranded, site-specific manner.</text>
</comment>
<dbReference type="GO" id="GO:0004176">
    <property type="term" value="F:ATP-dependent peptidase activity"/>
    <property type="evidence" value="ECO:0007669"/>
    <property type="project" value="UniProtKB-UniRule"/>
</dbReference>
<dbReference type="GO" id="GO:0005524">
    <property type="term" value="F:ATP binding"/>
    <property type="evidence" value="ECO:0007669"/>
    <property type="project" value="UniProtKB-UniRule"/>
</dbReference>
<dbReference type="RefSeq" id="WP_051623011.1">
    <property type="nucleotide sequence ID" value="NZ_AP020335.1"/>
</dbReference>
<feature type="domain" description="Lon N-terminal" evidence="18">
    <location>
        <begin position="116"/>
        <end position="312"/>
    </location>
</feature>
<feature type="active site" evidence="10 12">
    <location>
        <position position="787"/>
    </location>
</feature>
<dbReference type="GO" id="GO:0004252">
    <property type="term" value="F:serine-type endopeptidase activity"/>
    <property type="evidence" value="ECO:0007669"/>
    <property type="project" value="UniProtKB-UniRule"/>
</dbReference>
<dbReference type="STRING" id="28885.EI16_04720"/>
<dbReference type="InterPro" id="IPR054594">
    <property type="entry name" value="Lon_lid"/>
</dbReference>
<dbReference type="EC" id="3.4.21.53" evidence="10 11"/>
<dbReference type="InterPro" id="IPR003959">
    <property type="entry name" value="ATPase_AAA_core"/>
</dbReference>
<dbReference type="Pfam" id="PF02190">
    <property type="entry name" value="LON_substr_bdg"/>
    <property type="match status" value="1"/>
</dbReference>
<dbReference type="Gene3D" id="3.40.50.300">
    <property type="entry name" value="P-loop containing nucleotide triphosphate hydrolases"/>
    <property type="match status" value="1"/>
</dbReference>
<keyword evidence="3 10" id="KW-0645">Protease</keyword>
<dbReference type="PANTHER" id="PTHR43718">
    <property type="entry name" value="LON PROTEASE"/>
    <property type="match status" value="1"/>
</dbReference>
<keyword evidence="8 10" id="KW-0346">Stress response</keyword>
<dbReference type="SMART" id="SM00382">
    <property type="entry name" value="AAA"/>
    <property type="match status" value="1"/>
</dbReference>
<keyword evidence="6 10" id="KW-0720">Serine protease</keyword>
<dbReference type="InterPro" id="IPR015947">
    <property type="entry name" value="PUA-like_sf"/>
</dbReference>
<name>A0A066ZTK4_HYDMR</name>
<dbReference type="Gene3D" id="3.30.230.10">
    <property type="match status" value="1"/>
</dbReference>
<evidence type="ECO:0000256" key="3">
    <source>
        <dbReference type="ARBA" id="ARBA00022670"/>
    </source>
</evidence>
<organism evidence="19 20">
    <name type="scientific">Hydrogenovibrio marinus</name>
    <dbReference type="NCBI Taxonomy" id="28885"/>
    <lineage>
        <taxon>Bacteria</taxon>
        <taxon>Pseudomonadati</taxon>
        <taxon>Pseudomonadota</taxon>
        <taxon>Gammaproteobacteria</taxon>
        <taxon>Thiotrichales</taxon>
        <taxon>Piscirickettsiaceae</taxon>
        <taxon>Hydrogenovibrio</taxon>
    </lineage>
</organism>
<dbReference type="InterPro" id="IPR004815">
    <property type="entry name" value="Lon_bac/euk-typ"/>
</dbReference>
<dbReference type="GO" id="GO:0005737">
    <property type="term" value="C:cytoplasm"/>
    <property type="evidence" value="ECO:0007669"/>
    <property type="project" value="UniProtKB-SubCell"/>
</dbReference>
<dbReference type="SMART" id="SM00464">
    <property type="entry name" value="LON"/>
    <property type="match status" value="1"/>
</dbReference>
<feature type="active site" evidence="10 12">
    <location>
        <position position="830"/>
    </location>
</feature>
<dbReference type="EMBL" id="JMIU01000001">
    <property type="protein sequence ID" value="KDN95609.1"/>
    <property type="molecule type" value="Genomic_DNA"/>
</dbReference>
<evidence type="ECO:0000256" key="10">
    <source>
        <dbReference type="HAMAP-Rule" id="MF_01973"/>
    </source>
</evidence>
<dbReference type="FunFam" id="3.40.50.300:FF:000021">
    <property type="entry name" value="Lon protease homolog"/>
    <property type="match status" value="1"/>
</dbReference>
<evidence type="ECO:0000259" key="18">
    <source>
        <dbReference type="PROSITE" id="PS51787"/>
    </source>
</evidence>
<sequence>MSEKTELDPITETLENEISDQTPADHEAENQAQSDDHQEIEFVAFEDHIDDYVEDSLQANEIEDTDADENLILEHGELITDEDDDVKMAEVEDAVKKVTQGFANLIKVNSSKPNHLYLLPVKERPFFPGQTLPVLLNKDLWEKTIKRVIDAKQRYIGIIFVDSDEHNKAKPEEFAKTGTLVRIHDPKVREDYIQLVAEGICRFQISDWLSSEEPYHASVVYPKDIVKGNETELKAYGLAIMNAFKELLPLNPLYSEELKYFLNRYSVTDSAQLADFAASMTSASNDKLQDILDTLDLVERMEKVQTLFRHEIEVTKLQFNIRERVEENISDQQRDFFLRQQLKEIQKELGMVKDDRDADADLFLDRIEKLSLSEEAETKAEEELNKITTLDPQSAEYGVSRNWLDWLTQLPWGQHSKDILDLKRAQKILDKGHDGLDDVKDRILEFLAVGALKGEVSGSIICLVGPPGVGKTSIGRSIADTLGRKFYRFSVGGMRDEAEIKGHRRTYIGAMPGKFIQALKDCGTANPVIMLDEIDKIGSSYQGDPASALLEVLDPEQNHEFMDHYMDVRFDLSKAVFICTANTLDTIPGPLLDRMEVIRLSGYITEEKMQIAKHHLWPALLEEAGMNKKQVQITLPAIRHVIDGYAREAGVRNLKKQLAKIVRKLAIRFVREDVKSATIHVQDLEDMLGQPRFTEEKTNLQIGTVTGLAWTSMGGATLTIEASRVHTHNRGFKLSGQLGEVMQESAGIAYSYISSSLEKYKADPEFFDKAFVHLHVPDGATPKDGPSAGVTMATALLSLARNEPIKTPLAMTGELSLTGLVLPVGGIREKVIAAKRIGIKTLILPDENRKDFNELPDYLKEGVEIHFAKHFDDVAKLTFNIRSKSKALKDYLDRQVTNINEA</sequence>
<evidence type="ECO:0000256" key="7">
    <source>
        <dbReference type="ARBA" id="ARBA00022840"/>
    </source>
</evidence>
<dbReference type="GO" id="GO:0034605">
    <property type="term" value="P:cellular response to heat"/>
    <property type="evidence" value="ECO:0007669"/>
    <property type="project" value="UniProtKB-UniRule"/>
</dbReference>
<dbReference type="InterPro" id="IPR003111">
    <property type="entry name" value="Lon_prtase_N"/>
</dbReference>
<comment type="catalytic activity">
    <reaction evidence="9 10 11 14">
        <text>Hydrolysis of proteins in presence of ATP.</text>
        <dbReference type="EC" id="3.4.21.53"/>
    </reaction>
</comment>
<dbReference type="InterPro" id="IPR046336">
    <property type="entry name" value="Lon_prtase_N_sf"/>
</dbReference>
<feature type="compositionally biased region" description="Basic and acidic residues" evidence="16">
    <location>
        <begin position="23"/>
        <end position="37"/>
    </location>
</feature>
<dbReference type="GO" id="GO:0043565">
    <property type="term" value="F:sequence-specific DNA binding"/>
    <property type="evidence" value="ECO:0007669"/>
    <property type="project" value="UniProtKB-UniRule"/>
</dbReference>
<keyword evidence="4 10" id="KW-0547">Nucleotide-binding</keyword>
<reference evidence="19 20" key="1">
    <citation type="submission" date="2014-04" db="EMBL/GenBank/DDBJ databases">
        <title>Draft genome sequence of Hydrogenovibrio marinus MH-110, a model organism for aerobic H2 metabolism.</title>
        <authorList>
            <person name="Cha H.J."/>
            <person name="Jo B.H."/>
            <person name="Hwang B.H."/>
        </authorList>
    </citation>
    <scope>NUCLEOTIDE SEQUENCE [LARGE SCALE GENOMIC DNA]</scope>
    <source>
        <strain evidence="19 20">MH-110</strain>
    </source>
</reference>
<keyword evidence="2 10" id="KW-0963">Cytoplasm</keyword>